<dbReference type="OrthoDB" id="1931943at2759"/>
<name>A0A8T2UVF7_CERRI</name>
<dbReference type="Proteomes" id="UP000825935">
    <property type="component" value="Chromosome 5"/>
</dbReference>
<feature type="coiled-coil region" evidence="1">
    <location>
        <begin position="232"/>
        <end position="286"/>
    </location>
</feature>
<proteinExistence type="predicted"/>
<evidence type="ECO:0000313" key="2">
    <source>
        <dbReference type="EMBL" id="KAH7436069.1"/>
    </source>
</evidence>
<evidence type="ECO:0000256" key="1">
    <source>
        <dbReference type="SAM" id="Coils"/>
    </source>
</evidence>
<gene>
    <name evidence="2" type="ORF">KP509_05G000900</name>
</gene>
<dbReference type="EMBL" id="CM035410">
    <property type="protein sequence ID" value="KAH7436069.1"/>
    <property type="molecule type" value="Genomic_DNA"/>
</dbReference>
<keyword evidence="1" id="KW-0175">Coiled coil</keyword>
<reference evidence="2" key="1">
    <citation type="submission" date="2021-08" db="EMBL/GenBank/DDBJ databases">
        <title>WGS assembly of Ceratopteris richardii.</title>
        <authorList>
            <person name="Marchant D.B."/>
            <person name="Chen G."/>
            <person name="Jenkins J."/>
            <person name="Shu S."/>
            <person name="Leebens-Mack J."/>
            <person name="Grimwood J."/>
            <person name="Schmutz J."/>
            <person name="Soltis P."/>
            <person name="Soltis D."/>
            <person name="Chen Z.-H."/>
        </authorList>
    </citation>
    <scope>NUCLEOTIDE SEQUENCE</scope>
    <source>
        <strain evidence="2">Whitten #5841</strain>
        <tissue evidence="2">Leaf</tissue>
    </source>
</reference>
<protein>
    <recommendedName>
        <fullName evidence="4">Trichohyalin-plectin-homology domain-containing protein</fullName>
    </recommendedName>
</protein>
<dbReference type="PANTHER" id="PTHR28663:SF1">
    <property type="entry name" value="CILIA- AND FLAGELLA- ASSOCIATED PROTEIN 210"/>
    <property type="match status" value="1"/>
</dbReference>
<feature type="coiled-coil region" evidence="1">
    <location>
        <begin position="55"/>
        <end position="101"/>
    </location>
</feature>
<accession>A0A8T2UVF7</accession>
<keyword evidence="3" id="KW-1185">Reference proteome</keyword>
<evidence type="ECO:0008006" key="4">
    <source>
        <dbReference type="Google" id="ProtNLM"/>
    </source>
</evidence>
<sequence length="394" mass="47872">MVDVMERNVIEITSADLQRMRGGPPNDHRSKFLKEKLQLKALSDERAQRWPNTIKALHEKRIQAKKDELAKLERERLELDAREAKLKAERRREMIERANNMLALPHMTSLLLKRQRENTHKEREAQIQYKKRMEEAWKRQDEKWFQMEKRQLEEYDKKEQLKLQKKKEQVKALANARLGQLQECEERKMENKRKKEEEKKYLKMLAEEDLILKDESDRLKQEEIKERNMDMIRGNEEQKARKEEERQRLLKLDREIAAYAIKKEKMMDERKKMQEAKLALKTRQREAISEKLAKMKCKHEQEIQDKADERYEAEKSWERAWICRMEYEASERERVLKNKAYAEHHKKTMGLNRMKEMEAIENDKEDERRALQRMEDEEINMLSLEDIKIADPQG</sequence>
<dbReference type="AlphaFoldDB" id="A0A8T2UVF7"/>
<organism evidence="2 3">
    <name type="scientific">Ceratopteris richardii</name>
    <name type="common">Triangle waterfern</name>
    <dbReference type="NCBI Taxonomy" id="49495"/>
    <lineage>
        <taxon>Eukaryota</taxon>
        <taxon>Viridiplantae</taxon>
        <taxon>Streptophyta</taxon>
        <taxon>Embryophyta</taxon>
        <taxon>Tracheophyta</taxon>
        <taxon>Polypodiopsida</taxon>
        <taxon>Polypodiidae</taxon>
        <taxon>Polypodiales</taxon>
        <taxon>Pteridineae</taxon>
        <taxon>Pteridaceae</taxon>
        <taxon>Parkerioideae</taxon>
        <taxon>Ceratopteris</taxon>
    </lineage>
</organism>
<comment type="caution">
    <text evidence="2">The sequence shown here is derived from an EMBL/GenBank/DDBJ whole genome shotgun (WGS) entry which is preliminary data.</text>
</comment>
<dbReference type="InterPro" id="IPR039986">
    <property type="entry name" value="CFAP210"/>
</dbReference>
<evidence type="ECO:0000313" key="3">
    <source>
        <dbReference type="Proteomes" id="UP000825935"/>
    </source>
</evidence>
<dbReference type="PANTHER" id="PTHR28663">
    <property type="entry name" value="COILED-COIL DOMAIN-CONTAINING PROTEIN 173"/>
    <property type="match status" value="1"/>
</dbReference>